<organism evidence="3">
    <name type="scientific">Enterobius vermicularis</name>
    <name type="common">Human pinworm</name>
    <dbReference type="NCBI Taxonomy" id="51028"/>
    <lineage>
        <taxon>Eukaryota</taxon>
        <taxon>Metazoa</taxon>
        <taxon>Ecdysozoa</taxon>
        <taxon>Nematoda</taxon>
        <taxon>Chromadorea</taxon>
        <taxon>Rhabditida</taxon>
        <taxon>Spirurina</taxon>
        <taxon>Oxyuridomorpha</taxon>
        <taxon>Oxyuroidea</taxon>
        <taxon>Oxyuridae</taxon>
        <taxon>Enterobius</taxon>
    </lineage>
</organism>
<reference evidence="3" key="1">
    <citation type="submission" date="2017-02" db="UniProtKB">
        <authorList>
            <consortium name="WormBaseParasite"/>
        </authorList>
    </citation>
    <scope>IDENTIFICATION</scope>
</reference>
<gene>
    <name evidence="1" type="ORF">EVEC_LOCUS12705</name>
</gene>
<accession>A0A0N4VRA9</accession>
<dbReference type="Proteomes" id="UP000274131">
    <property type="component" value="Unassembled WGS sequence"/>
</dbReference>
<evidence type="ECO:0000313" key="3">
    <source>
        <dbReference type="WBParaSite" id="EVEC_0001357401-mRNA-1"/>
    </source>
</evidence>
<evidence type="ECO:0000313" key="1">
    <source>
        <dbReference type="EMBL" id="VDD97954.1"/>
    </source>
</evidence>
<sequence length="94" mass="10815">MEDEKHIGFYEKVVMIRVIIKEDPCGLGMPLKVLTMNEYGRHLLSGPSIMHRFLQARLRTLRESRCHHFQLAGTRENSATSPVFCMSVDPAEQK</sequence>
<reference evidence="1 2" key="2">
    <citation type="submission" date="2018-10" db="EMBL/GenBank/DDBJ databases">
        <authorList>
            <consortium name="Pathogen Informatics"/>
        </authorList>
    </citation>
    <scope>NUCLEOTIDE SEQUENCE [LARGE SCALE GENOMIC DNA]</scope>
</reference>
<dbReference type="AlphaFoldDB" id="A0A0N4VRA9"/>
<name>A0A0N4VRA9_ENTVE</name>
<dbReference type="WBParaSite" id="EVEC_0001357401-mRNA-1">
    <property type="protein sequence ID" value="EVEC_0001357401-mRNA-1"/>
    <property type="gene ID" value="EVEC_0001357401"/>
</dbReference>
<dbReference type="EMBL" id="UXUI01016088">
    <property type="protein sequence ID" value="VDD97954.1"/>
    <property type="molecule type" value="Genomic_DNA"/>
</dbReference>
<proteinExistence type="predicted"/>
<protein>
    <submittedName>
        <fullName evidence="1 3">Uncharacterized protein</fullName>
    </submittedName>
</protein>
<keyword evidence="2" id="KW-1185">Reference proteome</keyword>
<evidence type="ECO:0000313" key="2">
    <source>
        <dbReference type="Proteomes" id="UP000274131"/>
    </source>
</evidence>